<feature type="region of interest" description="Disordered" evidence="7">
    <location>
        <begin position="157"/>
        <end position="185"/>
    </location>
</feature>
<evidence type="ECO:0008006" key="13">
    <source>
        <dbReference type="Google" id="ProtNLM"/>
    </source>
</evidence>
<keyword evidence="4" id="KW-0653">Protein transport</keyword>
<evidence type="ECO:0000259" key="9">
    <source>
        <dbReference type="Pfam" id="PF17171"/>
    </source>
</evidence>
<evidence type="ECO:0000313" key="10">
    <source>
        <dbReference type="EMBL" id="KAF1817252.1"/>
    </source>
</evidence>
<feature type="domain" description="Mitochondrial outer membrane transport complex Sam37/metaxin N-terminal" evidence="8">
    <location>
        <begin position="21"/>
        <end position="143"/>
    </location>
</feature>
<keyword evidence="5" id="KW-0496">Mitochondrion</keyword>
<organism evidence="10">
    <name type="scientific">Eremomyces bilateralis CBS 781.70</name>
    <dbReference type="NCBI Taxonomy" id="1392243"/>
    <lineage>
        <taxon>Eukaryota</taxon>
        <taxon>Fungi</taxon>
        <taxon>Dikarya</taxon>
        <taxon>Ascomycota</taxon>
        <taxon>Pezizomycotina</taxon>
        <taxon>Dothideomycetes</taxon>
        <taxon>Dothideomycetes incertae sedis</taxon>
        <taxon>Eremomycetales</taxon>
        <taxon>Eremomycetaceae</taxon>
        <taxon>Eremomyces</taxon>
    </lineage>
</organism>
<dbReference type="OrthoDB" id="5599269at2759"/>
<dbReference type="InterPro" id="IPR033468">
    <property type="entry name" value="Metaxin_GST"/>
</dbReference>
<dbReference type="Pfam" id="PF17171">
    <property type="entry name" value="GST_C_6"/>
    <property type="match status" value="1"/>
</dbReference>
<proteinExistence type="predicted"/>
<keyword evidence="11" id="KW-1185">Reference proteome</keyword>
<name>A0A6G1GGY4_9PEZI</name>
<evidence type="ECO:0000259" key="8">
    <source>
        <dbReference type="Pfam" id="PF10568"/>
    </source>
</evidence>
<dbReference type="AlphaFoldDB" id="A0A6G1GGY4"/>
<dbReference type="PANTHER" id="PTHR12289:SF41">
    <property type="entry name" value="FAILED AXON CONNECTIONS-RELATED"/>
    <property type="match status" value="1"/>
</dbReference>
<dbReference type="RefSeq" id="XP_033538883.1">
    <property type="nucleotide sequence ID" value="XM_033673730.1"/>
</dbReference>
<evidence type="ECO:0000256" key="2">
    <source>
        <dbReference type="ARBA" id="ARBA00022448"/>
    </source>
</evidence>
<evidence type="ECO:0000256" key="6">
    <source>
        <dbReference type="ARBA" id="ARBA00023136"/>
    </source>
</evidence>
<reference evidence="10 12" key="1">
    <citation type="submission" date="2020-01" db="EMBL/GenBank/DDBJ databases">
        <authorList>
            <consortium name="DOE Joint Genome Institute"/>
            <person name="Haridas S."/>
            <person name="Albert R."/>
            <person name="Binder M."/>
            <person name="Bloem J."/>
            <person name="Labutti K."/>
            <person name="Salamov A."/>
            <person name="Andreopoulos B."/>
            <person name="Baker S.E."/>
            <person name="Barry K."/>
            <person name="Bills G."/>
            <person name="Bluhm B.H."/>
            <person name="Cannon C."/>
            <person name="Castanera R."/>
            <person name="Culley D.E."/>
            <person name="Daum C."/>
            <person name="Ezra D."/>
            <person name="Gonzalez J.B."/>
            <person name="Henrissat B."/>
            <person name="Kuo A."/>
            <person name="Liang C."/>
            <person name="Lipzen A."/>
            <person name="Lutzoni F."/>
            <person name="Magnuson J."/>
            <person name="Mondo S."/>
            <person name="Nolan M."/>
            <person name="Ohm R."/>
            <person name="Pangilinan J."/>
            <person name="Park H.-J."/>
            <person name="Ramirez L."/>
            <person name="Alfaro M."/>
            <person name="Sun H."/>
            <person name="Tritt A."/>
            <person name="Yoshinaga Y."/>
            <person name="Zwiers L.-H."/>
            <person name="Turgeon B.G."/>
            <person name="Goodwin S.B."/>
            <person name="Spatafora J.W."/>
            <person name="Crous P.W."/>
            <person name="Grigoriev I.V."/>
        </authorList>
    </citation>
    <scope>NUCLEOTIDE SEQUENCE</scope>
    <source>
        <strain evidence="10 12">CBS 781.70</strain>
    </source>
</reference>
<evidence type="ECO:0000256" key="3">
    <source>
        <dbReference type="ARBA" id="ARBA00022787"/>
    </source>
</evidence>
<evidence type="ECO:0000313" key="11">
    <source>
        <dbReference type="Proteomes" id="UP000504638"/>
    </source>
</evidence>
<dbReference type="GO" id="GO:0015031">
    <property type="term" value="P:protein transport"/>
    <property type="evidence" value="ECO:0007669"/>
    <property type="project" value="UniProtKB-KW"/>
</dbReference>
<protein>
    <recommendedName>
        <fullName evidence="13">Mitochondrial outer membrane transport complex Sam37/metaxin N-terminal domain-containing protein</fullName>
    </recommendedName>
</protein>
<dbReference type="EMBL" id="ML975149">
    <property type="protein sequence ID" value="KAF1817252.1"/>
    <property type="molecule type" value="Genomic_DNA"/>
</dbReference>
<dbReference type="InterPro" id="IPR050931">
    <property type="entry name" value="Mito_Protein_Transport_Metaxin"/>
</dbReference>
<keyword evidence="3" id="KW-1000">Mitochondrion outer membrane</keyword>
<reference evidence="12" key="3">
    <citation type="submission" date="2025-04" db="UniProtKB">
        <authorList>
            <consortium name="RefSeq"/>
        </authorList>
    </citation>
    <scope>IDENTIFICATION</scope>
    <source>
        <strain evidence="12">CBS 781.70</strain>
    </source>
</reference>
<evidence type="ECO:0000313" key="12">
    <source>
        <dbReference type="RefSeq" id="XP_033538883.1"/>
    </source>
</evidence>
<feature type="compositionally biased region" description="Low complexity" evidence="7">
    <location>
        <begin position="171"/>
        <end position="185"/>
    </location>
</feature>
<evidence type="ECO:0000256" key="5">
    <source>
        <dbReference type="ARBA" id="ARBA00023128"/>
    </source>
</evidence>
<sequence>MSLEVHVWGSAFDLPSIDPECLATVCLLNSFMRSEVQWKLIPNFDLSFSPNRTFPVLVDGDQKIAGYDRVLRHLRNRDMLLEPAGPAPELDPSVVSAFLRSQGQQLLDLSLYVSSENYYESTRSAYTKLLPLHINYFLPLSLRASAKARTQHLGLSSLDLDAEEPSDSRKPATNTAIPPPTQTAAQAGKVQKSITSFLRKSPHVDHIRLDSLATSFFDVLEELLAKDYFGMTNEGTRPVDCLLFGYLALMLYPDVPHKWLGDAIRRRYPRIKEHVEHLRRYFLSDLPTPPWSPAPSRGLTAPLYDLGHIVKSSIQISKPSSQAWVGMALLVGCLAFRSGAGRSPAVNYIFPAR</sequence>
<dbReference type="GO" id="GO:0007005">
    <property type="term" value="P:mitochondrion organization"/>
    <property type="evidence" value="ECO:0007669"/>
    <property type="project" value="TreeGrafter"/>
</dbReference>
<feature type="domain" description="Metaxin glutathione S-transferase" evidence="9">
    <location>
        <begin position="217"/>
        <end position="277"/>
    </location>
</feature>
<dbReference type="GO" id="GO:0001401">
    <property type="term" value="C:SAM complex"/>
    <property type="evidence" value="ECO:0007669"/>
    <property type="project" value="InterPro"/>
</dbReference>
<keyword evidence="2" id="KW-0813">Transport</keyword>
<dbReference type="PANTHER" id="PTHR12289">
    <property type="entry name" value="METAXIN RELATED"/>
    <property type="match status" value="1"/>
</dbReference>
<dbReference type="Proteomes" id="UP000504638">
    <property type="component" value="Unplaced"/>
</dbReference>
<evidence type="ECO:0000256" key="1">
    <source>
        <dbReference type="ARBA" id="ARBA00004294"/>
    </source>
</evidence>
<gene>
    <name evidence="10 12" type="ORF">P152DRAFT_12563</name>
</gene>
<dbReference type="GeneID" id="54414300"/>
<comment type="subcellular location">
    <subcellularLocation>
        <location evidence="1">Mitochondrion outer membrane</location>
    </subcellularLocation>
</comment>
<dbReference type="InterPro" id="IPR019564">
    <property type="entry name" value="Sam37/metaxin_N"/>
</dbReference>
<accession>A0A6G1GGY4</accession>
<dbReference type="Pfam" id="PF10568">
    <property type="entry name" value="Tom37"/>
    <property type="match status" value="1"/>
</dbReference>
<reference evidence="12" key="2">
    <citation type="submission" date="2020-04" db="EMBL/GenBank/DDBJ databases">
        <authorList>
            <consortium name="NCBI Genome Project"/>
        </authorList>
    </citation>
    <scope>NUCLEOTIDE SEQUENCE</scope>
    <source>
        <strain evidence="12">CBS 781.70</strain>
    </source>
</reference>
<evidence type="ECO:0000256" key="4">
    <source>
        <dbReference type="ARBA" id="ARBA00022927"/>
    </source>
</evidence>
<keyword evidence="6" id="KW-0472">Membrane</keyword>
<evidence type="ECO:0000256" key="7">
    <source>
        <dbReference type="SAM" id="MobiDB-lite"/>
    </source>
</evidence>